<feature type="compositionally biased region" description="Gly residues" evidence="1">
    <location>
        <begin position="33"/>
        <end position="43"/>
    </location>
</feature>
<evidence type="ECO:0000313" key="2">
    <source>
        <dbReference type="EMBL" id="MCV9887423.1"/>
    </source>
</evidence>
<sequence>MYPYNRQFTTPGFPPFGPPGGGFDQQPPYGPPGFQGGPGQGGPPQGPPPGEIPPLQSQSQVGTFAVDPGGIRRCLFRFTYIRLNNGRAFWYYPTFVGRNSVAGYRWRRRQYRWVYFGIDLDQIRSFSC</sequence>
<feature type="region of interest" description="Disordered" evidence="1">
    <location>
        <begin position="1"/>
        <end position="62"/>
    </location>
</feature>
<feature type="compositionally biased region" description="Polar residues" evidence="1">
    <location>
        <begin position="1"/>
        <end position="10"/>
    </location>
</feature>
<dbReference type="RefSeq" id="WP_264143781.1">
    <property type="nucleotide sequence ID" value="NZ_JAOYEY010000047.1"/>
</dbReference>
<evidence type="ECO:0000313" key="3">
    <source>
        <dbReference type="Proteomes" id="UP001526147"/>
    </source>
</evidence>
<dbReference type="Proteomes" id="UP001526147">
    <property type="component" value="Unassembled WGS sequence"/>
</dbReference>
<gene>
    <name evidence="2" type="ORF">OIH86_17435</name>
</gene>
<keyword evidence="3" id="KW-1185">Reference proteome</keyword>
<organism evidence="2 3">
    <name type="scientific">Metabacillus halosaccharovorans</name>
    <dbReference type="NCBI Taxonomy" id="930124"/>
    <lineage>
        <taxon>Bacteria</taxon>
        <taxon>Bacillati</taxon>
        <taxon>Bacillota</taxon>
        <taxon>Bacilli</taxon>
        <taxon>Bacillales</taxon>
        <taxon>Bacillaceae</taxon>
        <taxon>Metabacillus</taxon>
    </lineage>
</organism>
<accession>A0ABT3DKN7</accession>
<reference evidence="2 3" key="1">
    <citation type="submission" date="2022-10" db="EMBL/GenBank/DDBJ databases">
        <title>Draft genome assembly of moderately radiation resistant bacterium Metabacillus halosaccharovorans.</title>
        <authorList>
            <person name="Pal S."/>
            <person name="Gopinathan A."/>
        </authorList>
    </citation>
    <scope>NUCLEOTIDE SEQUENCE [LARGE SCALE GENOMIC DNA]</scope>
    <source>
        <strain evidence="2 3">VITHBRA001</strain>
    </source>
</reference>
<comment type="caution">
    <text evidence="2">The sequence shown here is derived from an EMBL/GenBank/DDBJ whole genome shotgun (WGS) entry which is preliminary data.</text>
</comment>
<name>A0ABT3DKN7_9BACI</name>
<dbReference type="EMBL" id="JAOYEY010000047">
    <property type="protein sequence ID" value="MCV9887423.1"/>
    <property type="molecule type" value="Genomic_DNA"/>
</dbReference>
<evidence type="ECO:0000256" key="1">
    <source>
        <dbReference type="SAM" id="MobiDB-lite"/>
    </source>
</evidence>
<proteinExistence type="predicted"/>
<protein>
    <submittedName>
        <fullName evidence="2">Transporter</fullName>
    </submittedName>
</protein>